<gene>
    <name evidence="3" type="ORF">GCM10007907_37470</name>
</gene>
<evidence type="ECO:0000313" key="3">
    <source>
        <dbReference type="EMBL" id="GLR14957.1"/>
    </source>
</evidence>
<dbReference type="Proteomes" id="UP001156706">
    <property type="component" value="Unassembled WGS sequence"/>
</dbReference>
<organism evidence="3 4">
    <name type="scientific">Chitinimonas prasina</name>
    <dbReference type="NCBI Taxonomy" id="1434937"/>
    <lineage>
        <taxon>Bacteria</taxon>
        <taxon>Pseudomonadati</taxon>
        <taxon>Pseudomonadota</taxon>
        <taxon>Betaproteobacteria</taxon>
        <taxon>Neisseriales</taxon>
        <taxon>Chitinibacteraceae</taxon>
        <taxon>Chitinimonas</taxon>
    </lineage>
</organism>
<dbReference type="EMBL" id="BSOG01000006">
    <property type="protein sequence ID" value="GLR14957.1"/>
    <property type="molecule type" value="Genomic_DNA"/>
</dbReference>
<feature type="transmembrane region" description="Helical" evidence="2">
    <location>
        <begin position="261"/>
        <end position="290"/>
    </location>
</feature>
<keyword evidence="2" id="KW-0472">Membrane</keyword>
<protein>
    <submittedName>
        <fullName evidence="3">Uncharacterized protein</fullName>
    </submittedName>
</protein>
<dbReference type="RefSeq" id="WP_284198026.1">
    <property type="nucleotide sequence ID" value="NZ_BSOG01000006.1"/>
</dbReference>
<keyword evidence="2" id="KW-1133">Transmembrane helix</keyword>
<evidence type="ECO:0000256" key="1">
    <source>
        <dbReference type="SAM" id="MobiDB-lite"/>
    </source>
</evidence>
<keyword evidence="4" id="KW-1185">Reference proteome</keyword>
<evidence type="ECO:0000313" key="4">
    <source>
        <dbReference type="Proteomes" id="UP001156706"/>
    </source>
</evidence>
<sequence>MAENKKPQWDIWKELEELRQRYKELAPMFARVGVAPEFAQMVNNLRLDLQRRPPSPPLNTGERDKDAQAQEEYKRAFASHYEEVFFKVENCLRMPWPIEAQYLVPGILEEVENQRRTLAKNPLVSPPLEKLDALVEEYANLDKMDDRLDRTSIAVRRAQLTEVLGFPLIVRRQLAHPEWELLPPLASDAYRQLLNSKIENYRAAGWLQSKLFDKWYIALEFDAIWARLKRDANDRERIISQLKLNWPKLGNWAPEFPHADLVWYLLLVLLCIIALFAEWWWAAGGLLIWLQLSVIIEKHHAQLVIKRRQALLLECGRFKRIRDQISSGKFDPSTVLRQLKQFNFRHYVSEQGMQLLQSMSMVGGF</sequence>
<accession>A0ABQ5YIX2</accession>
<evidence type="ECO:0000256" key="2">
    <source>
        <dbReference type="SAM" id="Phobius"/>
    </source>
</evidence>
<comment type="caution">
    <text evidence="3">The sequence shown here is derived from an EMBL/GenBank/DDBJ whole genome shotgun (WGS) entry which is preliminary data.</text>
</comment>
<name>A0ABQ5YIX2_9NEIS</name>
<feature type="region of interest" description="Disordered" evidence="1">
    <location>
        <begin position="49"/>
        <end position="69"/>
    </location>
</feature>
<reference evidence="4" key="1">
    <citation type="journal article" date="2019" name="Int. J. Syst. Evol. Microbiol.">
        <title>The Global Catalogue of Microorganisms (GCM) 10K type strain sequencing project: providing services to taxonomists for standard genome sequencing and annotation.</title>
        <authorList>
            <consortium name="The Broad Institute Genomics Platform"/>
            <consortium name="The Broad Institute Genome Sequencing Center for Infectious Disease"/>
            <person name="Wu L."/>
            <person name="Ma J."/>
        </authorList>
    </citation>
    <scope>NUCLEOTIDE SEQUENCE [LARGE SCALE GENOMIC DNA]</scope>
    <source>
        <strain evidence="4">NBRC 110044</strain>
    </source>
</reference>
<proteinExistence type="predicted"/>
<keyword evidence="2" id="KW-0812">Transmembrane</keyword>